<accession>A0A6A4GS18</accession>
<evidence type="ECO:0000256" key="1">
    <source>
        <dbReference type="SAM" id="MobiDB-lite"/>
    </source>
</evidence>
<dbReference type="OrthoDB" id="2968614at2759"/>
<feature type="region of interest" description="Disordered" evidence="1">
    <location>
        <begin position="95"/>
        <end position="145"/>
    </location>
</feature>
<proteinExistence type="predicted"/>
<dbReference type="AlphaFoldDB" id="A0A6A4GS18"/>
<dbReference type="Proteomes" id="UP000799118">
    <property type="component" value="Unassembled WGS sequence"/>
</dbReference>
<protein>
    <submittedName>
        <fullName evidence="2">Uncharacterized protein</fullName>
    </submittedName>
</protein>
<keyword evidence="3" id="KW-1185">Reference proteome</keyword>
<organism evidence="2 3">
    <name type="scientific">Gymnopus androsaceus JB14</name>
    <dbReference type="NCBI Taxonomy" id="1447944"/>
    <lineage>
        <taxon>Eukaryota</taxon>
        <taxon>Fungi</taxon>
        <taxon>Dikarya</taxon>
        <taxon>Basidiomycota</taxon>
        <taxon>Agaricomycotina</taxon>
        <taxon>Agaricomycetes</taxon>
        <taxon>Agaricomycetidae</taxon>
        <taxon>Agaricales</taxon>
        <taxon>Marasmiineae</taxon>
        <taxon>Omphalotaceae</taxon>
        <taxon>Gymnopus</taxon>
    </lineage>
</organism>
<feature type="compositionally biased region" description="Acidic residues" evidence="1">
    <location>
        <begin position="127"/>
        <end position="137"/>
    </location>
</feature>
<gene>
    <name evidence="2" type="ORF">BT96DRAFT_980990</name>
</gene>
<reference evidence="2" key="1">
    <citation type="journal article" date="2019" name="Environ. Microbiol.">
        <title>Fungal ecological strategies reflected in gene transcription - a case study of two litter decomposers.</title>
        <authorList>
            <person name="Barbi F."/>
            <person name="Kohler A."/>
            <person name="Barry K."/>
            <person name="Baskaran P."/>
            <person name="Daum C."/>
            <person name="Fauchery L."/>
            <person name="Ihrmark K."/>
            <person name="Kuo A."/>
            <person name="LaButti K."/>
            <person name="Lipzen A."/>
            <person name="Morin E."/>
            <person name="Grigoriev I.V."/>
            <person name="Henrissat B."/>
            <person name="Lindahl B."/>
            <person name="Martin F."/>
        </authorList>
    </citation>
    <scope>NUCLEOTIDE SEQUENCE</scope>
    <source>
        <strain evidence="2">JB14</strain>
    </source>
</reference>
<name>A0A6A4GS18_9AGAR</name>
<evidence type="ECO:0000313" key="2">
    <source>
        <dbReference type="EMBL" id="KAE9388579.1"/>
    </source>
</evidence>
<sequence length="381" mass="43241">MAPRSAPIISPRAVTRSHTHLHPPYRTTEKLQRGLSAAQSLKYNPRNHENNWHAVWGLVLADLTEYYTNLLPQLQYAQWRAKEGVYDSMTHANVTVPSDNMSDEDALSEANSDEERGTAKTALNATVDDDDEDDDEPVLNSPSRLAATTRTLRARLLRGGDDIDDDAPETPSLPAGRNLNVEALLASTSSNKTVIAPMDDDYPDLAILHTIAILLKKPRGKQITKNSIRYSKRCGFQTVHQCPALLGEMKTNVSRTKEIEFLINGEVENNDAAIRQKLLIAKLQMAKYLYTFFKRYPKLEEVITLVTAGPYWQCILFKKNDLPKWDKNRDRFEGVRQVRVAHEIAYLKLFGKKFYELGSDESDKALTRIRDNYLHQLSTEN</sequence>
<evidence type="ECO:0000313" key="3">
    <source>
        <dbReference type="Proteomes" id="UP000799118"/>
    </source>
</evidence>
<dbReference type="EMBL" id="ML769736">
    <property type="protein sequence ID" value="KAE9388579.1"/>
    <property type="molecule type" value="Genomic_DNA"/>
</dbReference>